<dbReference type="Proteomes" id="UP000075288">
    <property type="component" value="Unassembled WGS sequence"/>
</dbReference>
<evidence type="ECO:0000313" key="1">
    <source>
        <dbReference type="EMBL" id="KYC60018.1"/>
    </source>
</evidence>
<accession>A0A150JSG8</accession>
<sequence>MTIAKNAPKHACAVWKLAGKWPDTKPVPLSKREPVFGKINKTGMMCLSLSERKKIKIGSPV</sequence>
<name>A0A150JSG8_HEYCO</name>
<dbReference type="PATRIC" id="fig|1398.26.peg.1137"/>
<gene>
    <name evidence="1" type="ORF">B4098_2315</name>
</gene>
<organism evidence="1 2">
    <name type="scientific">Heyndrickxia coagulans</name>
    <name type="common">Weizmannia coagulans</name>
    <dbReference type="NCBI Taxonomy" id="1398"/>
    <lineage>
        <taxon>Bacteria</taxon>
        <taxon>Bacillati</taxon>
        <taxon>Bacillota</taxon>
        <taxon>Bacilli</taxon>
        <taxon>Bacillales</taxon>
        <taxon>Bacillaceae</taxon>
        <taxon>Heyndrickxia</taxon>
    </lineage>
</organism>
<evidence type="ECO:0000313" key="2">
    <source>
        <dbReference type="Proteomes" id="UP000075288"/>
    </source>
</evidence>
<protein>
    <submittedName>
        <fullName evidence="1">Uncharacterized protein</fullName>
    </submittedName>
</protein>
<dbReference type="AlphaFoldDB" id="A0A150JSG8"/>
<proteinExistence type="predicted"/>
<reference evidence="1 2" key="1">
    <citation type="submission" date="2016-01" db="EMBL/GenBank/DDBJ databases">
        <title>Genome Sequences of Twelve Sporeforming Bacillus Species Isolated from Foods.</title>
        <authorList>
            <person name="Berendsen E.M."/>
            <person name="Wells-Bennik M.H."/>
            <person name="Krawcyk A.O."/>
            <person name="De Jong A."/>
            <person name="Holsappel S."/>
            <person name="Eijlander R.T."/>
            <person name="Kuipers O.P."/>
        </authorList>
    </citation>
    <scope>NUCLEOTIDE SEQUENCE [LARGE SCALE GENOMIC DNA]</scope>
    <source>
        <strain evidence="1 2">B4098</strain>
    </source>
</reference>
<comment type="caution">
    <text evidence="1">The sequence shown here is derived from an EMBL/GenBank/DDBJ whole genome shotgun (WGS) entry which is preliminary data.</text>
</comment>
<dbReference type="EMBL" id="LQYG01000102">
    <property type="protein sequence ID" value="KYC60018.1"/>
    <property type="molecule type" value="Genomic_DNA"/>
</dbReference>